<evidence type="ECO:0000313" key="3">
    <source>
        <dbReference type="EMBL" id="GGO61427.1"/>
    </source>
</evidence>
<dbReference type="Gene3D" id="1.10.10.10">
    <property type="entry name" value="Winged helix-like DNA-binding domain superfamily/Winged helix DNA-binding domain"/>
    <property type="match status" value="1"/>
</dbReference>
<dbReference type="SMART" id="SM00347">
    <property type="entry name" value="HTH_MARR"/>
    <property type="match status" value="1"/>
</dbReference>
<evidence type="ECO:0000256" key="1">
    <source>
        <dbReference type="SAM" id="MobiDB-lite"/>
    </source>
</evidence>
<dbReference type="InterPro" id="IPR039422">
    <property type="entry name" value="MarR/SlyA-like"/>
</dbReference>
<dbReference type="Proteomes" id="UP000638043">
    <property type="component" value="Unassembled WGS sequence"/>
</dbReference>
<keyword evidence="4" id="KW-1185">Reference proteome</keyword>
<gene>
    <name evidence="3" type="ORF">GCM10010910_09210</name>
</gene>
<comment type="caution">
    <text evidence="3">The sequence shown here is derived from an EMBL/GenBank/DDBJ whole genome shotgun (WGS) entry which is preliminary data.</text>
</comment>
<dbReference type="RefSeq" id="WP_188700216.1">
    <property type="nucleotide sequence ID" value="NZ_BMMQ01000002.1"/>
</dbReference>
<organism evidence="3 4">
    <name type="scientific">Microbacterium nanhaiense</name>
    <dbReference type="NCBI Taxonomy" id="1301026"/>
    <lineage>
        <taxon>Bacteria</taxon>
        <taxon>Bacillati</taxon>
        <taxon>Actinomycetota</taxon>
        <taxon>Actinomycetes</taxon>
        <taxon>Micrococcales</taxon>
        <taxon>Microbacteriaceae</taxon>
        <taxon>Microbacterium</taxon>
    </lineage>
</organism>
<sequence length="167" mass="18693">MTAHNDEARVPSTRSRSSAPADLRLENESWEALFRAQVVISREFAERETWDEITQHEYDVLYTLSKSPGGMSLAEVNRETLMTQGGMSKLVARLVERGLVARCPDGADRRAVRLGLTDAGRELQQAVGRRHARLVGSVMRRVLTREQMMRLRELGATIVSNVTAAET</sequence>
<evidence type="ECO:0000259" key="2">
    <source>
        <dbReference type="PROSITE" id="PS50995"/>
    </source>
</evidence>
<reference evidence="4" key="1">
    <citation type="journal article" date="2019" name="Int. J. Syst. Evol. Microbiol.">
        <title>The Global Catalogue of Microorganisms (GCM) 10K type strain sequencing project: providing services to taxonomists for standard genome sequencing and annotation.</title>
        <authorList>
            <consortium name="The Broad Institute Genomics Platform"/>
            <consortium name="The Broad Institute Genome Sequencing Center for Infectious Disease"/>
            <person name="Wu L."/>
            <person name="Ma J."/>
        </authorList>
    </citation>
    <scope>NUCLEOTIDE SEQUENCE [LARGE SCALE GENOMIC DNA]</scope>
    <source>
        <strain evidence="4">CGMCC 4.7181</strain>
    </source>
</reference>
<proteinExistence type="predicted"/>
<dbReference type="EMBL" id="BMMQ01000002">
    <property type="protein sequence ID" value="GGO61427.1"/>
    <property type="molecule type" value="Genomic_DNA"/>
</dbReference>
<name>A0ABQ2N051_9MICO</name>
<dbReference type="InterPro" id="IPR000835">
    <property type="entry name" value="HTH_MarR-typ"/>
</dbReference>
<dbReference type="SUPFAM" id="SSF46785">
    <property type="entry name" value="Winged helix' DNA-binding domain"/>
    <property type="match status" value="1"/>
</dbReference>
<feature type="region of interest" description="Disordered" evidence="1">
    <location>
        <begin position="1"/>
        <end position="21"/>
    </location>
</feature>
<dbReference type="Pfam" id="PF12802">
    <property type="entry name" value="MarR_2"/>
    <property type="match status" value="1"/>
</dbReference>
<dbReference type="InterPro" id="IPR036388">
    <property type="entry name" value="WH-like_DNA-bd_sf"/>
</dbReference>
<accession>A0ABQ2N051</accession>
<protein>
    <recommendedName>
        <fullName evidence="2">HTH marR-type domain-containing protein</fullName>
    </recommendedName>
</protein>
<feature type="domain" description="HTH marR-type" evidence="2">
    <location>
        <begin position="26"/>
        <end position="160"/>
    </location>
</feature>
<dbReference type="InterPro" id="IPR036390">
    <property type="entry name" value="WH_DNA-bd_sf"/>
</dbReference>
<dbReference type="PANTHER" id="PTHR33164:SF104">
    <property type="entry name" value="TRANSCRIPTIONAL REGULATORY PROTEIN"/>
    <property type="match status" value="1"/>
</dbReference>
<dbReference type="PROSITE" id="PS50995">
    <property type="entry name" value="HTH_MARR_2"/>
    <property type="match status" value="1"/>
</dbReference>
<evidence type="ECO:0000313" key="4">
    <source>
        <dbReference type="Proteomes" id="UP000638043"/>
    </source>
</evidence>
<dbReference type="PANTHER" id="PTHR33164">
    <property type="entry name" value="TRANSCRIPTIONAL REGULATOR, MARR FAMILY"/>
    <property type="match status" value="1"/>
</dbReference>